<sequence length="112" mass="12882">MVSKLLKRDQLEFVLKNNDKSIKLKKFEQTDRGSSLLPAFNQILVNGVVQIFVLCDKCRSIITYKSTTGTGGLKKHLASCEKMNPHQVQHNQLSKRIIEIINRPYQENLKNK</sequence>
<dbReference type="AlphaFoldDB" id="A0A816WWU0"/>
<comment type="caution">
    <text evidence="1">The sequence shown here is derived from an EMBL/GenBank/DDBJ whole genome shotgun (WGS) entry which is preliminary data.</text>
</comment>
<proteinExistence type="predicted"/>
<evidence type="ECO:0000313" key="4">
    <source>
        <dbReference type="Proteomes" id="UP000663866"/>
    </source>
</evidence>
<evidence type="ECO:0000313" key="2">
    <source>
        <dbReference type="EMBL" id="CAF4400892.1"/>
    </source>
</evidence>
<evidence type="ECO:0008006" key="5">
    <source>
        <dbReference type="Google" id="ProtNLM"/>
    </source>
</evidence>
<dbReference type="EMBL" id="CAJNRF010012280">
    <property type="protein sequence ID" value="CAF2139127.1"/>
    <property type="molecule type" value="Genomic_DNA"/>
</dbReference>
<gene>
    <name evidence="2" type="ORF">OVN521_LOCUS34861</name>
    <name evidence="1" type="ORF">WKI299_LOCUS27950</name>
</gene>
<accession>A0A816WWU0</accession>
<protein>
    <recommendedName>
        <fullName evidence="5">BED-type domain-containing protein</fullName>
    </recommendedName>
</protein>
<keyword evidence="4" id="KW-1185">Reference proteome</keyword>
<evidence type="ECO:0000313" key="1">
    <source>
        <dbReference type="EMBL" id="CAF2139127.1"/>
    </source>
</evidence>
<name>A0A816WWU0_9BILA</name>
<dbReference type="EMBL" id="CAJOBG010040647">
    <property type="protein sequence ID" value="CAF4400892.1"/>
    <property type="molecule type" value="Genomic_DNA"/>
</dbReference>
<evidence type="ECO:0000313" key="3">
    <source>
        <dbReference type="Proteomes" id="UP000663856"/>
    </source>
</evidence>
<dbReference type="Proteomes" id="UP000663866">
    <property type="component" value="Unassembled WGS sequence"/>
</dbReference>
<dbReference type="Proteomes" id="UP000663856">
    <property type="component" value="Unassembled WGS sequence"/>
</dbReference>
<organism evidence="1 3">
    <name type="scientific">Rotaria magnacalcarata</name>
    <dbReference type="NCBI Taxonomy" id="392030"/>
    <lineage>
        <taxon>Eukaryota</taxon>
        <taxon>Metazoa</taxon>
        <taxon>Spiralia</taxon>
        <taxon>Gnathifera</taxon>
        <taxon>Rotifera</taxon>
        <taxon>Eurotatoria</taxon>
        <taxon>Bdelloidea</taxon>
        <taxon>Philodinida</taxon>
        <taxon>Philodinidae</taxon>
        <taxon>Rotaria</taxon>
    </lineage>
</organism>
<reference evidence="1" key="1">
    <citation type="submission" date="2021-02" db="EMBL/GenBank/DDBJ databases">
        <authorList>
            <person name="Nowell W R."/>
        </authorList>
    </citation>
    <scope>NUCLEOTIDE SEQUENCE</scope>
</reference>